<feature type="region of interest" description="Disordered" evidence="2">
    <location>
        <begin position="649"/>
        <end position="798"/>
    </location>
</feature>
<dbReference type="AlphaFoldDB" id="A0A9P3BAY6"/>
<feature type="region of interest" description="Disordered" evidence="2">
    <location>
        <begin position="1"/>
        <end position="26"/>
    </location>
</feature>
<evidence type="ECO:0000313" key="4">
    <source>
        <dbReference type="Proteomes" id="UP001043456"/>
    </source>
</evidence>
<feature type="compositionally biased region" description="Acidic residues" evidence="2">
    <location>
        <begin position="725"/>
        <end position="736"/>
    </location>
</feature>
<gene>
    <name evidence="3" type="ORF">Asppvi_006840</name>
</gene>
<feature type="compositionally biased region" description="Basic and acidic residues" evidence="2">
    <location>
        <begin position="276"/>
        <end position="287"/>
    </location>
</feature>
<dbReference type="GeneID" id="67005451"/>
<comment type="caution">
    <text evidence="3">The sequence shown here is derived from an EMBL/GenBank/DDBJ whole genome shotgun (WGS) entry which is preliminary data.</text>
</comment>
<feature type="compositionally biased region" description="Acidic residues" evidence="2">
    <location>
        <begin position="979"/>
        <end position="995"/>
    </location>
</feature>
<feature type="region of interest" description="Disordered" evidence="2">
    <location>
        <begin position="816"/>
        <end position="946"/>
    </location>
</feature>
<feature type="region of interest" description="Disordered" evidence="2">
    <location>
        <begin position="964"/>
        <end position="1042"/>
    </location>
</feature>
<feature type="compositionally biased region" description="Polar residues" evidence="2">
    <location>
        <begin position="1"/>
        <end position="10"/>
    </location>
</feature>
<protein>
    <recommendedName>
        <fullName evidence="5">AT DNA binding protein</fullName>
    </recommendedName>
</protein>
<feature type="compositionally biased region" description="Basic and acidic residues" evidence="2">
    <location>
        <begin position="757"/>
        <end position="768"/>
    </location>
</feature>
<organism evidence="3 4">
    <name type="scientific">Aspergillus pseudoviridinutans</name>
    <dbReference type="NCBI Taxonomy" id="1517512"/>
    <lineage>
        <taxon>Eukaryota</taxon>
        <taxon>Fungi</taxon>
        <taxon>Dikarya</taxon>
        <taxon>Ascomycota</taxon>
        <taxon>Pezizomycotina</taxon>
        <taxon>Eurotiomycetes</taxon>
        <taxon>Eurotiomycetidae</taxon>
        <taxon>Eurotiales</taxon>
        <taxon>Aspergillaceae</taxon>
        <taxon>Aspergillus</taxon>
        <taxon>Aspergillus subgen. Fumigati</taxon>
    </lineage>
</organism>
<feature type="compositionally biased region" description="Basic and acidic residues" evidence="2">
    <location>
        <begin position="140"/>
        <end position="152"/>
    </location>
</feature>
<dbReference type="EMBL" id="BHVY01000004">
    <property type="protein sequence ID" value="GIJ87927.1"/>
    <property type="molecule type" value="Genomic_DNA"/>
</dbReference>
<feature type="compositionally biased region" description="Basic and acidic residues" evidence="2">
    <location>
        <begin position="427"/>
        <end position="437"/>
    </location>
</feature>
<keyword evidence="4" id="KW-1185">Reference proteome</keyword>
<feature type="compositionally biased region" description="Acidic residues" evidence="2">
    <location>
        <begin position="856"/>
        <end position="869"/>
    </location>
</feature>
<dbReference type="InterPro" id="IPR017956">
    <property type="entry name" value="AT_hook_DNA-bd_motif"/>
</dbReference>
<keyword evidence="1" id="KW-0175">Coiled coil</keyword>
<feature type="compositionally biased region" description="Polar residues" evidence="2">
    <location>
        <begin position="307"/>
        <end position="327"/>
    </location>
</feature>
<evidence type="ECO:0000256" key="1">
    <source>
        <dbReference type="SAM" id="Coils"/>
    </source>
</evidence>
<feature type="compositionally biased region" description="Basic and acidic residues" evidence="2">
    <location>
        <begin position="449"/>
        <end position="463"/>
    </location>
</feature>
<feature type="region of interest" description="Disordered" evidence="2">
    <location>
        <begin position="80"/>
        <end position="394"/>
    </location>
</feature>
<feature type="compositionally biased region" description="Basic and acidic residues" evidence="2">
    <location>
        <begin position="681"/>
        <end position="706"/>
    </location>
</feature>
<feature type="compositionally biased region" description="Low complexity" evidence="2">
    <location>
        <begin position="769"/>
        <end position="782"/>
    </location>
</feature>
<feature type="compositionally biased region" description="Basic and acidic residues" evidence="2">
    <location>
        <begin position="351"/>
        <end position="369"/>
    </location>
</feature>
<dbReference type="OrthoDB" id="3946221at2759"/>
<dbReference type="GO" id="GO:0003677">
    <property type="term" value="F:DNA binding"/>
    <property type="evidence" value="ECO:0007669"/>
    <property type="project" value="InterPro"/>
</dbReference>
<evidence type="ECO:0008006" key="5">
    <source>
        <dbReference type="Google" id="ProtNLM"/>
    </source>
</evidence>
<feature type="compositionally biased region" description="Polar residues" evidence="2">
    <location>
        <begin position="80"/>
        <end position="91"/>
    </location>
</feature>
<feature type="coiled-coil region" evidence="1">
    <location>
        <begin position="621"/>
        <end position="648"/>
    </location>
</feature>
<feature type="compositionally biased region" description="Polar residues" evidence="2">
    <location>
        <begin position="1022"/>
        <end position="1040"/>
    </location>
</feature>
<dbReference type="Proteomes" id="UP001043456">
    <property type="component" value="Unassembled WGS sequence"/>
</dbReference>
<name>A0A9P3BAY6_9EURO</name>
<feature type="compositionally biased region" description="Basic and acidic residues" evidence="2">
    <location>
        <begin position="205"/>
        <end position="224"/>
    </location>
</feature>
<feature type="region of interest" description="Disordered" evidence="2">
    <location>
        <begin position="45"/>
        <end position="66"/>
    </location>
</feature>
<evidence type="ECO:0000256" key="2">
    <source>
        <dbReference type="SAM" id="MobiDB-lite"/>
    </source>
</evidence>
<feature type="region of interest" description="Disordered" evidence="2">
    <location>
        <begin position="410"/>
        <end position="472"/>
    </location>
</feature>
<accession>A0A9P3BAY6</accession>
<feature type="compositionally biased region" description="Basic and acidic residues" evidence="2">
    <location>
        <begin position="894"/>
        <end position="906"/>
    </location>
</feature>
<feature type="compositionally biased region" description="Polar residues" evidence="2">
    <location>
        <begin position="834"/>
        <end position="853"/>
    </location>
</feature>
<evidence type="ECO:0000313" key="3">
    <source>
        <dbReference type="EMBL" id="GIJ87927.1"/>
    </source>
</evidence>
<reference evidence="3 4" key="1">
    <citation type="submission" date="2018-10" db="EMBL/GenBank/DDBJ databases">
        <title>Pan-genome distribution and transcriptional activeness of fungal secondary metabolism genes in Aspergillus section Fumigati.</title>
        <authorList>
            <person name="Takahashi H."/>
            <person name="Umemura M."/>
            <person name="Ninomiya A."/>
            <person name="Kusuya Y."/>
            <person name="Urayama S."/>
            <person name="Shimizu M."/>
            <person name="Watanabe A."/>
            <person name="Kamei K."/>
            <person name="Yaguchi T."/>
            <person name="Hagiwara D."/>
        </authorList>
    </citation>
    <scope>NUCLEOTIDE SEQUENCE [LARGE SCALE GENOMIC DNA]</scope>
    <source>
        <strain evidence="3 4">IFM 55266</strain>
    </source>
</reference>
<sequence>MFSQSSSSSPDILGPPGDADYLISSPIRPFSGRQSFMSPANFKLLQTPRTGKGKQSRINLSPAKSAHSIRFDDVLLPVSPTRQLNGRQRSLSPEKAQADGNLSPWRIRVTLEATQDEEMNQGSPARKRLKPSTATTVKIPLKDAEDHAEQTPKRRRGRPRKSDIREQDATPTAGSPGHTPGPGGASGQKRKRGRPRKQSLNPDTVDGHKQVVDSADHQDTRPIEPEPEGEQRWSPLNLAGDADSDDDALPEGFMPIDTFPEDNNMGQPDATAWDRSSPRIHNERTYDTPDVTAVDQIYGQNHDEEPQSTPSKMPSPSRESQGLSPENTLHAGHTPRLPRSYPSPTSSSLGDDDRAVQVESRARAEESGREQNTTRPTTDPTEEHREFDSIMESEGFSMVSLDTLPSVKQHGLSINSQNGNGALKPFLAREKMATTEKSKRKVSSLNLNPRKDSPDVEVEKDLRLQATEPQALPLSAEKRPSAPLLRGSPVPAFVPKQRNPLVRLARIIRAGVALEGTLRRPYEGAPVPTPGTPDLREQISSLEAPKRRLELLFSDLHPRMRRELRAGLGFAQELAKRRRQTEIERARERAAAEARLMGNARGTTTTPQQVLGGAAVKDTPSTEMKRRLEEWQREREAVSREIQMANASQVIVVDSDTTAPPSPEIDANGNQIGSQSDEEADLRGSHRQESGDYQTREEYDEDRPVQDVDPGESPQHDLEAAQAEEVYEEEDEEGYEDIWQQEARDHSNISHRSSTLYRREDDDIEARQESNPSESSPAPSEPRGILSPKSWTNDNANVPFLGHSRVKALRDQAVDLSAVLRGEETPRHIRRYYGQSSPEKSANGDSPEQQRSTPDAPEENAEDYGIEDDQGSHIYLESSPNRASDDDTFQIDPTTRHESEKQRADQITEEIEDEHIPASALGDRRSAYEENSTTPAQNRHFGGDGQASTWFRKITSLTPGWLKAPIRKSFGPASPGSEEVSEEEPEEPEEPEEEPDVRSANAQTLFDDQMYPEEPDEPPRQGLQSPEQNNAQPGSPTSSVGRPVEEVRVETYEPHFPLAVSGYFTDDHYVLLRRLYRLAKRHPERFPYYPAPGRSDIIGDWIWTSDGENGVRVTETQFAIIDRFVQELARGDLQAGGTGQIGWTEADMHRRLISVIIGERIREEKKAEMGDKASAQQIGGRGAALTAFRR</sequence>
<dbReference type="PRINTS" id="PR00929">
    <property type="entry name" value="ATHOOK"/>
</dbReference>
<dbReference type="RefSeq" id="XP_043158673.1">
    <property type="nucleotide sequence ID" value="XM_043302738.1"/>
</dbReference>
<feature type="compositionally biased region" description="Basic residues" evidence="2">
    <location>
        <begin position="188"/>
        <end position="197"/>
    </location>
</feature>
<proteinExistence type="predicted"/>
<feature type="compositionally biased region" description="Polar residues" evidence="2">
    <location>
        <begin position="649"/>
        <end position="659"/>
    </location>
</feature>